<evidence type="ECO:0000313" key="2">
    <source>
        <dbReference type="EMBL" id="OWJ81662.1"/>
    </source>
</evidence>
<comment type="caution">
    <text evidence="2">The sequence shown here is derived from an EMBL/GenBank/DDBJ whole genome shotgun (WGS) entry which is preliminary data.</text>
</comment>
<evidence type="ECO:0000313" key="4">
    <source>
        <dbReference type="Proteomes" id="UP000214673"/>
    </source>
</evidence>
<organism evidence="2 3">
    <name type="scientific">Haematobacter missouriensis</name>
    <dbReference type="NCBI Taxonomy" id="366616"/>
    <lineage>
        <taxon>Bacteria</taxon>
        <taxon>Pseudomonadati</taxon>
        <taxon>Pseudomonadota</taxon>
        <taxon>Alphaproteobacteria</taxon>
        <taxon>Rhodobacterales</taxon>
        <taxon>Paracoccaceae</taxon>
        <taxon>Haematobacter</taxon>
    </lineage>
</organism>
<dbReference type="Proteomes" id="UP000214673">
    <property type="component" value="Unassembled WGS sequence"/>
</dbReference>
<proteinExistence type="predicted"/>
<dbReference type="EMBL" id="NIPX01000033">
    <property type="protein sequence ID" value="OWJ81662.1"/>
    <property type="molecule type" value="Genomic_DNA"/>
</dbReference>
<evidence type="ECO:0000313" key="1">
    <source>
        <dbReference type="EMBL" id="OWJ74648.1"/>
    </source>
</evidence>
<protein>
    <submittedName>
        <fullName evidence="2">Uncharacterized protein</fullName>
    </submittedName>
</protein>
<evidence type="ECO:0000313" key="3">
    <source>
        <dbReference type="Proteomes" id="UP000196640"/>
    </source>
</evidence>
<dbReference type="EMBL" id="NIPV01000055">
    <property type="protein sequence ID" value="OWJ74648.1"/>
    <property type="molecule type" value="Genomic_DNA"/>
</dbReference>
<sequence length="137" mass="15007">MVYLHDGIGGGGMRGSDEATGSLFSYVDLEERVPARHPLHKLQAVVNDALRSPDAELLSVMPMCRKSETRCGSARNYMDFRLLDFVTLRTVPLQQTPESPFRQPVTPHGKRGMVLLQPARPSCATGLFLYCQGSGGS</sequence>
<accession>A0A225D652</accession>
<name>A0A225D652_9RHOB</name>
<keyword evidence="4" id="KW-1185">Reference proteome</keyword>
<dbReference type="Proteomes" id="UP000196640">
    <property type="component" value="Unassembled WGS sequence"/>
</dbReference>
<reference evidence="3 4" key="1">
    <citation type="submission" date="2016-11" db="EMBL/GenBank/DDBJ databases">
        <title>Comparison of Traditional DNA-DNA Hybridization with In Silico Genomic Analysis.</title>
        <authorList>
            <person name="Nicholson A.C."/>
            <person name="Sammons S."/>
            <person name="Humrighouse B.W."/>
            <person name="Graziano J."/>
            <person name="Lasker B."/>
            <person name="Whitney A.M."/>
            <person name="Mcquiston J.R."/>
        </authorList>
    </citation>
    <scope>NUCLEOTIDE SEQUENCE [LARGE SCALE GENOMIC DNA]</scope>
    <source>
        <strain evidence="1 4">H1892</strain>
        <strain evidence="2 3">H2381</strain>
    </source>
</reference>
<gene>
    <name evidence="2" type="ORF">CDV52_16970</name>
    <name evidence="1" type="ORF">CDV53_12910</name>
</gene>
<dbReference type="AlphaFoldDB" id="A0A225D652"/>